<evidence type="ECO:0000313" key="7">
    <source>
        <dbReference type="Proteomes" id="UP001331561"/>
    </source>
</evidence>
<keyword evidence="3 6" id="KW-0808">Transferase</keyword>
<organism evidence="6 7">
    <name type="scientific">Uliginosibacterium silvisoli</name>
    <dbReference type="NCBI Taxonomy" id="3114758"/>
    <lineage>
        <taxon>Bacteria</taxon>
        <taxon>Pseudomonadati</taxon>
        <taxon>Pseudomonadota</taxon>
        <taxon>Betaproteobacteria</taxon>
        <taxon>Rhodocyclales</taxon>
        <taxon>Zoogloeaceae</taxon>
        <taxon>Uliginosibacterium</taxon>
    </lineage>
</organism>
<feature type="transmembrane region" description="Helical" evidence="4">
    <location>
        <begin position="299"/>
        <end position="319"/>
    </location>
</feature>
<dbReference type="GO" id="GO:0016757">
    <property type="term" value="F:glycosyltransferase activity"/>
    <property type="evidence" value="ECO:0007669"/>
    <property type="project" value="UniProtKB-KW"/>
</dbReference>
<evidence type="ECO:0000313" key="6">
    <source>
        <dbReference type="EMBL" id="MEC5387840.1"/>
    </source>
</evidence>
<keyword evidence="4" id="KW-1133">Transmembrane helix</keyword>
<protein>
    <submittedName>
        <fullName evidence="6">Glycosyltransferase</fullName>
        <ecNumber evidence="6">2.4.-.-</ecNumber>
    </submittedName>
</protein>
<sequence>MITFFTLFGIVLLLVAMHPFVTYPLSLRFLPDRESGGRDAHDGTTNLDTHKPHTFAICMCAYNEEKVIEAKMRNLLALREREPGLEILVYVDNASDRTAELLAPYADRITLHVATERHGKTHGMNLLVAKATASIIVFTDANVMLDMEALDRLRPYFADPQTGCVCGNLIYTNADQSITAASGSIYWRLEEYIKRQEQRSGSIMGADGSLFAIRRSLHSSPPDHIIDDMYVSFMILCAGYRILQATDVRAYEESASNSQEEFRRKVRIACQAFNVHRLIWPHLRKLDALTLYKYLSHKLVRWFTIYFLVASGLSFSLALALAGWHWAALALVISAPLALYVGARWSVPALSRISDIVLALTGVGIGVWRSIRGDLFQTWTPATSARNSVQG</sequence>
<dbReference type="EC" id="2.4.-.-" evidence="6"/>
<evidence type="ECO:0000256" key="4">
    <source>
        <dbReference type="SAM" id="Phobius"/>
    </source>
</evidence>
<dbReference type="Pfam" id="PF00535">
    <property type="entry name" value="Glycos_transf_2"/>
    <property type="match status" value="1"/>
</dbReference>
<keyword evidence="2 6" id="KW-0328">Glycosyltransferase</keyword>
<comment type="similarity">
    <text evidence="1">Belongs to the glycosyltransferase 2 family.</text>
</comment>
<proteinExistence type="inferred from homology"/>
<dbReference type="Proteomes" id="UP001331561">
    <property type="component" value="Unassembled WGS sequence"/>
</dbReference>
<dbReference type="RefSeq" id="WP_327600814.1">
    <property type="nucleotide sequence ID" value="NZ_JAYXHS010000004.1"/>
</dbReference>
<comment type="caution">
    <text evidence="6">The sequence shown here is derived from an EMBL/GenBank/DDBJ whole genome shotgun (WGS) entry which is preliminary data.</text>
</comment>
<reference evidence="6 7" key="1">
    <citation type="submission" date="2024-01" db="EMBL/GenBank/DDBJ databases">
        <title>Uliginosibacterium soil sp. nov.</title>
        <authorList>
            <person name="Lv Y."/>
        </authorList>
    </citation>
    <scope>NUCLEOTIDE SEQUENCE [LARGE SCALE GENOMIC DNA]</scope>
    <source>
        <strain evidence="6 7">H3</strain>
    </source>
</reference>
<dbReference type="Gene3D" id="3.90.550.10">
    <property type="entry name" value="Spore Coat Polysaccharide Biosynthesis Protein SpsA, Chain A"/>
    <property type="match status" value="1"/>
</dbReference>
<dbReference type="PANTHER" id="PTHR43630:SF1">
    <property type="entry name" value="POLY-BETA-1,6-N-ACETYL-D-GLUCOSAMINE SYNTHASE"/>
    <property type="match status" value="1"/>
</dbReference>
<name>A0ABU6KA52_9RHOO</name>
<evidence type="ECO:0000259" key="5">
    <source>
        <dbReference type="Pfam" id="PF00535"/>
    </source>
</evidence>
<keyword evidence="4" id="KW-0472">Membrane</keyword>
<evidence type="ECO:0000256" key="2">
    <source>
        <dbReference type="ARBA" id="ARBA00022676"/>
    </source>
</evidence>
<dbReference type="InterPro" id="IPR001173">
    <property type="entry name" value="Glyco_trans_2-like"/>
</dbReference>
<keyword evidence="7" id="KW-1185">Reference proteome</keyword>
<dbReference type="InterPro" id="IPR029044">
    <property type="entry name" value="Nucleotide-diphossugar_trans"/>
</dbReference>
<accession>A0ABU6KA52</accession>
<keyword evidence="4" id="KW-0812">Transmembrane</keyword>
<evidence type="ECO:0000256" key="1">
    <source>
        <dbReference type="ARBA" id="ARBA00006739"/>
    </source>
</evidence>
<evidence type="ECO:0000256" key="3">
    <source>
        <dbReference type="ARBA" id="ARBA00022679"/>
    </source>
</evidence>
<gene>
    <name evidence="6" type="ORF">VVD49_19060</name>
</gene>
<dbReference type="EMBL" id="JAYXHS010000004">
    <property type="protein sequence ID" value="MEC5387840.1"/>
    <property type="molecule type" value="Genomic_DNA"/>
</dbReference>
<dbReference type="SUPFAM" id="SSF53448">
    <property type="entry name" value="Nucleotide-diphospho-sugar transferases"/>
    <property type="match status" value="1"/>
</dbReference>
<dbReference type="PANTHER" id="PTHR43630">
    <property type="entry name" value="POLY-BETA-1,6-N-ACETYL-D-GLUCOSAMINE SYNTHASE"/>
    <property type="match status" value="1"/>
</dbReference>
<feature type="domain" description="Glycosyltransferase 2-like" evidence="5">
    <location>
        <begin position="57"/>
        <end position="218"/>
    </location>
</feature>
<feature type="transmembrane region" description="Helical" evidence="4">
    <location>
        <begin position="326"/>
        <end position="343"/>
    </location>
</feature>